<evidence type="ECO:0000313" key="2">
    <source>
        <dbReference type="Proteomes" id="UP000664940"/>
    </source>
</evidence>
<comment type="caution">
    <text evidence="1">The sequence shown here is derived from an EMBL/GenBank/DDBJ whole genome shotgun (WGS) entry which is preliminary data.</text>
</comment>
<reference evidence="1 2" key="1">
    <citation type="journal article" date="2020" name="Nature">
        <title>Six reference-quality genomes reveal evolution of bat adaptations.</title>
        <authorList>
            <person name="Jebb D."/>
            <person name="Huang Z."/>
            <person name="Pippel M."/>
            <person name="Hughes G.M."/>
            <person name="Lavrichenko K."/>
            <person name="Devanna P."/>
            <person name="Winkler S."/>
            <person name="Jermiin L.S."/>
            <person name="Skirmuntt E.C."/>
            <person name="Katzourakis A."/>
            <person name="Burkitt-Gray L."/>
            <person name="Ray D.A."/>
            <person name="Sullivan K.A.M."/>
            <person name="Roscito J.G."/>
            <person name="Kirilenko B.M."/>
            <person name="Davalos L.M."/>
            <person name="Corthals A.P."/>
            <person name="Power M.L."/>
            <person name="Jones G."/>
            <person name="Ransome R.D."/>
            <person name="Dechmann D.K.N."/>
            <person name="Locatelli A.G."/>
            <person name="Puechmaille S.J."/>
            <person name="Fedrigo O."/>
            <person name="Jarvis E.D."/>
            <person name="Hiller M."/>
            <person name="Vernes S.C."/>
            <person name="Myers E.W."/>
            <person name="Teeling E.C."/>
        </authorList>
    </citation>
    <scope>NUCLEOTIDE SEQUENCE [LARGE SCALE GENOMIC DNA]</scope>
    <source>
        <strain evidence="1">Bat1K_MPI-CBG_1</strain>
    </source>
</reference>
<proteinExistence type="predicted"/>
<gene>
    <name evidence="1" type="ORF">HJG60_009990</name>
</gene>
<dbReference type="AlphaFoldDB" id="A0A834B331"/>
<dbReference type="EMBL" id="JABVXQ010000002">
    <property type="protein sequence ID" value="KAF6125577.1"/>
    <property type="molecule type" value="Genomic_DNA"/>
</dbReference>
<name>A0A834B331_9CHIR</name>
<sequence>MSFVLLEASSGIFLFIVRPSKEVETVDFLSSGAYLACILARVLHCGWWLINTDHTCLHFRRRGTDGKSSCVTESRAQLSGCRVSLNTTGAPSPGLLTPTTDVLGESPRGVPMSSVCREAQQAAEMLAALTHLRCEWGPSMGMGTLEGDSSGVFTRHLSTCFIQRCCKKTPNKDEMN</sequence>
<accession>A0A834B331</accession>
<organism evidence="1 2">
    <name type="scientific">Phyllostomus discolor</name>
    <name type="common">pale spear-nosed bat</name>
    <dbReference type="NCBI Taxonomy" id="89673"/>
    <lineage>
        <taxon>Eukaryota</taxon>
        <taxon>Metazoa</taxon>
        <taxon>Chordata</taxon>
        <taxon>Craniata</taxon>
        <taxon>Vertebrata</taxon>
        <taxon>Euteleostomi</taxon>
        <taxon>Mammalia</taxon>
        <taxon>Eutheria</taxon>
        <taxon>Laurasiatheria</taxon>
        <taxon>Chiroptera</taxon>
        <taxon>Yangochiroptera</taxon>
        <taxon>Phyllostomidae</taxon>
        <taxon>Phyllostominae</taxon>
        <taxon>Phyllostomus</taxon>
    </lineage>
</organism>
<dbReference type="Proteomes" id="UP000664940">
    <property type="component" value="Unassembled WGS sequence"/>
</dbReference>
<evidence type="ECO:0000313" key="1">
    <source>
        <dbReference type="EMBL" id="KAF6125577.1"/>
    </source>
</evidence>
<protein>
    <submittedName>
        <fullName evidence="1">Uncharacterized protein</fullName>
    </submittedName>
</protein>